<gene>
    <name evidence="3" type="ORF">AKJ53_01490</name>
</gene>
<dbReference type="Gene3D" id="1.10.30.50">
    <property type="match status" value="1"/>
</dbReference>
<dbReference type="InterPro" id="IPR013087">
    <property type="entry name" value="Znf_C2H2_type"/>
</dbReference>
<name>A0A133VHU6_9EURY</name>
<dbReference type="GO" id="GO:0003676">
    <property type="term" value="F:nucleic acid binding"/>
    <property type="evidence" value="ECO:0007669"/>
    <property type="project" value="InterPro"/>
</dbReference>
<reference evidence="3 4" key="1">
    <citation type="journal article" date="2016" name="Sci. Rep.">
        <title>Metabolic traits of an uncultured archaeal lineage -MSBL1- from brine pools of the Red Sea.</title>
        <authorList>
            <person name="Mwirichia R."/>
            <person name="Alam I."/>
            <person name="Rashid M."/>
            <person name="Vinu M."/>
            <person name="Ba-Alawi W."/>
            <person name="Anthony Kamau A."/>
            <person name="Kamanda Ngugi D."/>
            <person name="Goker M."/>
            <person name="Klenk H.P."/>
            <person name="Bajic V."/>
            <person name="Stingl U."/>
        </authorList>
    </citation>
    <scope>NUCLEOTIDE SEQUENCE [LARGE SCALE GENOMIC DNA]</scope>
    <source>
        <strain evidence="3">SCGC-AAA382F02</strain>
    </source>
</reference>
<dbReference type="InterPro" id="IPR002711">
    <property type="entry name" value="HNH"/>
</dbReference>
<sequence>MGYDDWDKYEKDHKKIQTKAQNRKRREAGFTRALKEKIKERDDHRCSKCGSSENLEVHHKDGDFRNNDEDNLATVCKSCHEDRHKKESSPKKKPSSKKPLTPREKGSFATCPTCGKRLANEKAVKRHIENWH</sequence>
<dbReference type="Proteomes" id="UP000070491">
    <property type="component" value="Unassembled WGS sequence"/>
</dbReference>
<evidence type="ECO:0000313" key="3">
    <source>
        <dbReference type="EMBL" id="KXB06025.1"/>
    </source>
</evidence>
<feature type="compositionally biased region" description="Basic and acidic residues" evidence="1">
    <location>
        <begin position="55"/>
        <end position="68"/>
    </location>
</feature>
<dbReference type="InterPro" id="IPR003615">
    <property type="entry name" value="HNH_nuc"/>
</dbReference>
<evidence type="ECO:0000256" key="1">
    <source>
        <dbReference type="SAM" id="MobiDB-lite"/>
    </source>
</evidence>
<feature type="region of interest" description="Disordered" evidence="1">
    <location>
        <begin position="1"/>
        <end position="31"/>
    </location>
</feature>
<accession>A0A133VHU6</accession>
<dbReference type="CDD" id="cd00085">
    <property type="entry name" value="HNHc"/>
    <property type="match status" value="1"/>
</dbReference>
<keyword evidence="4" id="KW-1185">Reference proteome</keyword>
<evidence type="ECO:0000313" key="4">
    <source>
        <dbReference type="Proteomes" id="UP000070491"/>
    </source>
</evidence>
<dbReference type="GO" id="GO:0008270">
    <property type="term" value="F:zinc ion binding"/>
    <property type="evidence" value="ECO:0007669"/>
    <property type="project" value="InterPro"/>
</dbReference>
<dbReference type="EMBL" id="LHYG01000018">
    <property type="protein sequence ID" value="KXB06025.1"/>
    <property type="molecule type" value="Genomic_DNA"/>
</dbReference>
<feature type="region of interest" description="Disordered" evidence="1">
    <location>
        <begin position="45"/>
        <end position="109"/>
    </location>
</feature>
<feature type="compositionally biased region" description="Basic and acidic residues" evidence="1">
    <location>
        <begin position="1"/>
        <end position="15"/>
    </location>
</feature>
<dbReference type="Pfam" id="PF01844">
    <property type="entry name" value="HNH"/>
    <property type="match status" value="1"/>
</dbReference>
<dbReference type="SMART" id="SM00507">
    <property type="entry name" value="HNHc"/>
    <property type="match status" value="1"/>
</dbReference>
<feature type="compositionally biased region" description="Basic residues" evidence="1">
    <location>
        <begin position="16"/>
        <end position="26"/>
    </location>
</feature>
<feature type="compositionally biased region" description="Basic and acidic residues" evidence="1">
    <location>
        <begin position="78"/>
        <end position="90"/>
    </location>
</feature>
<protein>
    <recommendedName>
        <fullName evidence="2">C2H2-type domain-containing protein</fullName>
    </recommendedName>
</protein>
<dbReference type="PROSITE" id="PS00028">
    <property type="entry name" value="ZINC_FINGER_C2H2_1"/>
    <property type="match status" value="1"/>
</dbReference>
<evidence type="ECO:0000259" key="2">
    <source>
        <dbReference type="PROSITE" id="PS50157"/>
    </source>
</evidence>
<dbReference type="PROSITE" id="PS50157">
    <property type="entry name" value="ZINC_FINGER_C2H2_2"/>
    <property type="match status" value="1"/>
</dbReference>
<comment type="caution">
    <text evidence="3">The sequence shown here is derived from an EMBL/GenBank/DDBJ whole genome shotgun (WGS) entry which is preliminary data.</text>
</comment>
<feature type="domain" description="C2H2-type" evidence="2">
    <location>
        <begin position="109"/>
        <end position="132"/>
    </location>
</feature>
<dbReference type="AlphaFoldDB" id="A0A133VHU6"/>
<dbReference type="GO" id="GO:0004519">
    <property type="term" value="F:endonuclease activity"/>
    <property type="evidence" value="ECO:0007669"/>
    <property type="project" value="InterPro"/>
</dbReference>
<organism evidence="3 4">
    <name type="scientific">candidate division MSBL1 archaeon SCGC-AAA382F02</name>
    <dbReference type="NCBI Taxonomy" id="1698282"/>
    <lineage>
        <taxon>Archaea</taxon>
        <taxon>Methanobacteriati</taxon>
        <taxon>Methanobacteriota</taxon>
        <taxon>candidate division MSBL1</taxon>
    </lineage>
</organism>
<proteinExistence type="predicted"/>